<dbReference type="Proteomes" id="UP001597403">
    <property type="component" value="Unassembled WGS sequence"/>
</dbReference>
<feature type="transmembrane region" description="Helical" evidence="1">
    <location>
        <begin position="394"/>
        <end position="413"/>
    </location>
</feature>
<keyword evidence="1" id="KW-0812">Transmembrane</keyword>
<evidence type="ECO:0008006" key="4">
    <source>
        <dbReference type="Google" id="ProtNLM"/>
    </source>
</evidence>
<gene>
    <name evidence="2" type="ORF">ACFSGI_02685</name>
</gene>
<protein>
    <recommendedName>
        <fullName evidence="4">MacB-like core domain-containing protein</fullName>
    </recommendedName>
</protein>
<name>A0ABW4UPG2_9BACL</name>
<evidence type="ECO:0000313" key="3">
    <source>
        <dbReference type="Proteomes" id="UP001597403"/>
    </source>
</evidence>
<feature type="transmembrane region" description="Helical" evidence="1">
    <location>
        <begin position="363"/>
        <end position="382"/>
    </location>
</feature>
<evidence type="ECO:0000313" key="2">
    <source>
        <dbReference type="EMBL" id="MFD1988880.1"/>
    </source>
</evidence>
<comment type="caution">
    <text evidence="2">The sequence shown here is derived from an EMBL/GenBank/DDBJ whole genome shotgun (WGS) entry which is preliminary data.</text>
</comment>
<evidence type="ECO:0000256" key="1">
    <source>
        <dbReference type="SAM" id="Phobius"/>
    </source>
</evidence>
<sequence length="429" mass="51374">MIIQELKYYVIKYKILLFFLIIHLIAFFLLIGTFIGFIQQIEYESEKLQNNFENKAIYHLLDGYYESNDYENFIRKPDHLKILKNYYHELINTNDFEYLAIFDQSIVLKGKQSLKQFTEGYENGSEIREMTRDNNFYTEVKSIQINSKAIDYFKLKATKGTLWTKKDFDMPNKVMPIIMGSSYSKIFDVGQTIEIEYYNENIQAKVIGFLEKNSRIYYQTSPEFYLDNYILVPYRNYKEPTSEKEEDFQRKNYFAMNNGYIITENNIKNKQLMLKRVEAIAQKTNFEKYSFIGINPHFIQYRGLLTVMIENKNLAYIIFCCSFIINILILILIFFLQQKKRYSDFYIHYINGSSEKYLTKMQILEITIIILFSYITSWFILNKLLKISDVISDIYVFVLFICMIILINFLLSINIMKKTFLKNTNTERE</sequence>
<dbReference type="EMBL" id="JBHUGF010000006">
    <property type="protein sequence ID" value="MFD1988880.1"/>
    <property type="molecule type" value="Genomic_DNA"/>
</dbReference>
<accession>A0ABW4UPG2</accession>
<keyword evidence="3" id="KW-1185">Reference proteome</keyword>
<organism evidence="2 3">
    <name type="scientific">Paenibacillus nicotianae</name>
    <dbReference type="NCBI Taxonomy" id="1526551"/>
    <lineage>
        <taxon>Bacteria</taxon>
        <taxon>Bacillati</taxon>
        <taxon>Bacillota</taxon>
        <taxon>Bacilli</taxon>
        <taxon>Bacillales</taxon>
        <taxon>Paenibacillaceae</taxon>
        <taxon>Paenibacillus</taxon>
    </lineage>
</organism>
<keyword evidence="1" id="KW-1133">Transmembrane helix</keyword>
<dbReference type="RefSeq" id="WP_204827089.1">
    <property type="nucleotide sequence ID" value="NZ_JBHUGF010000006.1"/>
</dbReference>
<proteinExistence type="predicted"/>
<feature type="transmembrane region" description="Helical" evidence="1">
    <location>
        <begin position="15"/>
        <end position="38"/>
    </location>
</feature>
<reference evidence="3" key="1">
    <citation type="journal article" date="2019" name="Int. J. Syst. Evol. Microbiol.">
        <title>The Global Catalogue of Microorganisms (GCM) 10K type strain sequencing project: providing services to taxonomists for standard genome sequencing and annotation.</title>
        <authorList>
            <consortium name="The Broad Institute Genomics Platform"/>
            <consortium name="The Broad Institute Genome Sequencing Center for Infectious Disease"/>
            <person name="Wu L."/>
            <person name="Ma J."/>
        </authorList>
    </citation>
    <scope>NUCLEOTIDE SEQUENCE [LARGE SCALE GENOMIC DNA]</scope>
    <source>
        <strain evidence="3">CGMCC 1.15067</strain>
    </source>
</reference>
<feature type="transmembrane region" description="Helical" evidence="1">
    <location>
        <begin position="314"/>
        <end position="336"/>
    </location>
</feature>
<keyword evidence="1" id="KW-0472">Membrane</keyword>